<feature type="region of interest" description="Disordered" evidence="14">
    <location>
        <begin position="35"/>
        <end position="77"/>
    </location>
</feature>
<comment type="subunit">
    <text evidence="13">Interacts with the Sec translocase complex via SecD. Specifically interacts with transmembrane segments of nascent integral membrane proteins during membrane integration.</text>
</comment>
<evidence type="ECO:0000256" key="12">
    <source>
        <dbReference type="ARBA" id="ARBA00033342"/>
    </source>
</evidence>
<feature type="domain" description="Membrane insertase YidC/Oxa/ALB C-terminal" evidence="15">
    <location>
        <begin position="374"/>
        <end position="577"/>
    </location>
</feature>
<keyword evidence="7 13" id="KW-0653">Protein transport</keyword>
<feature type="transmembrane region" description="Helical" evidence="13">
    <location>
        <begin position="543"/>
        <end position="562"/>
    </location>
</feature>
<name>A0A8J2ZIM7_9RHOB</name>
<evidence type="ECO:0000256" key="1">
    <source>
        <dbReference type="ARBA" id="ARBA00004429"/>
    </source>
</evidence>
<dbReference type="PANTHER" id="PTHR12428">
    <property type="entry name" value="OXA1"/>
    <property type="match status" value="1"/>
</dbReference>
<evidence type="ECO:0000256" key="7">
    <source>
        <dbReference type="ARBA" id="ARBA00022927"/>
    </source>
</evidence>
<dbReference type="GO" id="GO:0051205">
    <property type="term" value="P:protein insertion into membrane"/>
    <property type="evidence" value="ECO:0007669"/>
    <property type="project" value="TreeGrafter"/>
</dbReference>
<keyword evidence="9 13" id="KW-0472">Membrane</keyword>
<dbReference type="InterPro" id="IPR001708">
    <property type="entry name" value="YidC/ALB3/OXA1/COX18"/>
</dbReference>
<reference evidence="17" key="1">
    <citation type="journal article" date="2014" name="Int. J. Syst. Evol. Microbiol.">
        <title>Complete genome sequence of Corynebacterium casei LMG S-19264T (=DSM 44701T), isolated from a smear-ripened cheese.</title>
        <authorList>
            <consortium name="US DOE Joint Genome Institute (JGI-PGF)"/>
            <person name="Walter F."/>
            <person name="Albersmeier A."/>
            <person name="Kalinowski J."/>
            <person name="Ruckert C."/>
        </authorList>
    </citation>
    <scope>NUCLEOTIDE SEQUENCE</scope>
    <source>
        <strain evidence="17">CGMCC 1.15762</strain>
    </source>
</reference>
<dbReference type="NCBIfam" id="TIGR03593">
    <property type="entry name" value="yidC_nterm"/>
    <property type="match status" value="1"/>
</dbReference>
<dbReference type="PANTHER" id="PTHR12428:SF65">
    <property type="entry name" value="CYTOCHROME C OXIDASE ASSEMBLY PROTEIN COX18, MITOCHONDRIAL"/>
    <property type="match status" value="1"/>
</dbReference>
<keyword evidence="18" id="KW-1185">Reference proteome</keyword>
<evidence type="ECO:0000256" key="3">
    <source>
        <dbReference type="ARBA" id="ARBA00015325"/>
    </source>
</evidence>
<feature type="compositionally biased region" description="Polar residues" evidence="14">
    <location>
        <begin position="48"/>
        <end position="66"/>
    </location>
</feature>
<dbReference type="Gene3D" id="2.70.98.90">
    <property type="match status" value="1"/>
</dbReference>
<evidence type="ECO:0000256" key="11">
    <source>
        <dbReference type="ARBA" id="ARBA00033245"/>
    </source>
</evidence>
<dbReference type="InterPro" id="IPR028055">
    <property type="entry name" value="YidC/Oxa/ALB_C"/>
</dbReference>
<reference evidence="17" key="2">
    <citation type="submission" date="2020-09" db="EMBL/GenBank/DDBJ databases">
        <authorList>
            <person name="Sun Q."/>
            <person name="Zhou Y."/>
        </authorList>
    </citation>
    <scope>NUCLEOTIDE SEQUENCE</scope>
    <source>
        <strain evidence="17">CGMCC 1.15762</strain>
    </source>
</reference>
<dbReference type="PRINTS" id="PR00701">
    <property type="entry name" value="60KDINNERMP"/>
</dbReference>
<dbReference type="GO" id="GO:0015031">
    <property type="term" value="P:protein transport"/>
    <property type="evidence" value="ECO:0007669"/>
    <property type="project" value="UniProtKB-KW"/>
</dbReference>
<organism evidence="17 18">
    <name type="scientific">Salipiger pallidus</name>
    <dbReference type="NCBI Taxonomy" id="1775170"/>
    <lineage>
        <taxon>Bacteria</taxon>
        <taxon>Pseudomonadati</taxon>
        <taxon>Pseudomonadota</taxon>
        <taxon>Alphaproteobacteria</taxon>
        <taxon>Rhodobacterales</taxon>
        <taxon>Roseobacteraceae</taxon>
        <taxon>Salipiger</taxon>
    </lineage>
</organism>
<dbReference type="InterPro" id="IPR019998">
    <property type="entry name" value="Membr_insert_YidC"/>
</dbReference>
<keyword evidence="6 13" id="KW-0812">Transmembrane</keyword>
<comment type="similarity">
    <text evidence="2 13">Belongs to the OXA1/ALB3/YidC family. Type 1 subfamily.</text>
</comment>
<feature type="domain" description="Membrane insertase YidC N-terminal" evidence="16">
    <location>
        <begin position="75"/>
        <end position="363"/>
    </location>
</feature>
<feature type="compositionally biased region" description="Basic and acidic residues" evidence="14">
    <location>
        <begin position="596"/>
        <end position="614"/>
    </location>
</feature>
<keyword evidence="8 13" id="KW-1133">Transmembrane helix</keyword>
<feature type="transmembrane region" description="Helical" evidence="13">
    <location>
        <begin position="374"/>
        <end position="394"/>
    </location>
</feature>
<evidence type="ECO:0000256" key="13">
    <source>
        <dbReference type="HAMAP-Rule" id="MF_01810"/>
    </source>
</evidence>
<comment type="caution">
    <text evidence="17">The sequence shown here is derived from an EMBL/GenBank/DDBJ whole genome shotgun (WGS) entry which is preliminary data.</text>
</comment>
<dbReference type="PRINTS" id="PR01900">
    <property type="entry name" value="YIDCPROTEIN"/>
</dbReference>
<dbReference type="NCBIfam" id="TIGR03592">
    <property type="entry name" value="yidC_oxa1_cterm"/>
    <property type="match status" value="1"/>
</dbReference>
<evidence type="ECO:0000256" key="4">
    <source>
        <dbReference type="ARBA" id="ARBA00022448"/>
    </source>
</evidence>
<feature type="region of interest" description="Disordered" evidence="14">
    <location>
        <begin position="591"/>
        <end position="614"/>
    </location>
</feature>
<comment type="function">
    <text evidence="13">Required for the insertion and/or proper folding and/or complex formation of integral membrane proteins into the membrane. Involved in integration of membrane proteins that insert both dependently and independently of the Sec translocase complex, as well as at least some lipoproteins. Aids folding of multispanning membrane proteins.</text>
</comment>
<dbReference type="CDD" id="cd19961">
    <property type="entry name" value="EcYidC-like_peri"/>
    <property type="match status" value="1"/>
</dbReference>
<evidence type="ECO:0000313" key="18">
    <source>
        <dbReference type="Proteomes" id="UP000617145"/>
    </source>
</evidence>
<dbReference type="RefSeq" id="WP_188789611.1">
    <property type="nucleotide sequence ID" value="NZ_BMJV01000002.1"/>
</dbReference>
<evidence type="ECO:0000256" key="9">
    <source>
        <dbReference type="ARBA" id="ARBA00023136"/>
    </source>
</evidence>
<evidence type="ECO:0000313" key="17">
    <source>
        <dbReference type="EMBL" id="GGG68914.1"/>
    </source>
</evidence>
<evidence type="ECO:0000256" key="6">
    <source>
        <dbReference type="ARBA" id="ARBA00022692"/>
    </source>
</evidence>
<protein>
    <recommendedName>
        <fullName evidence="3 13">Membrane protein insertase YidC</fullName>
    </recommendedName>
    <alternativeName>
        <fullName evidence="12 13">Foldase YidC</fullName>
    </alternativeName>
    <alternativeName>
        <fullName evidence="11 13">Membrane integrase YidC</fullName>
    </alternativeName>
    <alternativeName>
        <fullName evidence="13">Membrane protein YidC</fullName>
    </alternativeName>
</protein>
<feature type="transmembrane region" description="Helical" evidence="13">
    <location>
        <begin position="443"/>
        <end position="464"/>
    </location>
</feature>
<dbReference type="Pfam" id="PF14849">
    <property type="entry name" value="YidC_periplas"/>
    <property type="match status" value="1"/>
</dbReference>
<dbReference type="NCBIfam" id="NF002353">
    <property type="entry name" value="PRK01318.1-4"/>
    <property type="match status" value="1"/>
</dbReference>
<keyword evidence="10 13" id="KW-0143">Chaperone</keyword>
<evidence type="ECO:0000256" key="5">
    <source>
        <dbReference type="ARBA" id="ARBA00022475"/>
    </source>
</evidence>
<evidence type="ECO:0000256" key="10">
    <source>
        <dbReference type="ARBA" id="ARBA00023186"/>
    </source>
</evidence>
<evidence type="ECO:0000259" key="16">
    <source>
        <dbReference type="Pfam" id="PF14849"/>
    </source>
</evidence>
<dbReference type="Proteomes" id="UP000617145">
    <property type="component" value="Unassembled WGS sequence"/>
</dbReference>
<dbReference type="InterPro" id="IPR047196">
    <property type="entry name" value="YidC_ALB_C"/>
</dbReference>
<dbReference type="GO" id="GO:0005886">
    <property type="term" value="C:plasma membrane"/>
    <property type="evidence" value="ECO:0007669"/>
    <property type="project" value="UniProtKB-SubCell"/>
</dbReference>
<keyword evidence="4 13" id="KW-0813">Transport</keyword>
<accession>A0A8J2ZIM7</accession>
<feature type="transmembrane region" description="Helical" evidence="13">
    <location>
        <begin position="7"/>
        <end position="26"/>
    </location>
</feature>
<dbReference type="InterPro" id="IPR028053">
    <property type="entry name" value="Membr_insert_YidC_N"/>
</dbReference>
<dbReference type="InterPro" id="IPR038221">
    <property type="entry name" value="YidC_periplasmic_sf"/>
</dbReference>
<feature type="transmembrane region" description="Helical" evidence="13">
    <location>
        <begin position="501"/>
        <end position="522"/>
    </location>
</feature>
<dbReference type="AlphaFoldDB" id="A0A8J2ZIM7"/>
<dbReference type="HAMAP" id="MF_01810">
    <property type="entry name" value="YidC_type1"/>
    <property type="match status" value="1"/>
</dbReference>
<evidence type="ECO:0000256" key="2">
    <source>
        <dbReference type="ARBA" id="ARBA00010527"/>
    </source>
</evidence>
<dbReference type="GO" id="GO:0032977">
    <property type="term" value="F:membrane insertase activity"/>
    <property type="evidence" value="ECO:0007669"/>
    <property type="project" value="InterPro"/>
</dbReference>
<evidence type="ECO:0000256" key="8">
    <source>
        <dbReference type="ARBA" id="ARBA00022989"/>
    </source>
</evidence>
<sequence length="614" mass="67960">MDDQNKNLLIATGLSFVVILIWFLLFPPPEEQLEDQAAPNAVQAVDDTASTPSVAPGTTSDATPAPQTEAADAPRLKIDTPRLAGSISLSGGRIDELILKDYTVTLDEDSANVQILEPVGDGHAYYALYGWAPGAGLSGSDVPGPNTEWSIESGETLTADSPVTLRWDSPAGLVFRRTLAVDENFMFSVTQSVENIGEGEVSAAPYGVIARHGEPADRKKFFVLHEGVVSMADGELSEIDYSDMPDLDMNQNEGARAEVSQVTESGWIGFTDHYWMSTLIPEQGTAFKQVSKYDERRDIFQTEAVLPTMALAAGATQQVTTQLYVGAKEYETIRDYQAAGVDRFIDSIDWGWFFFLTKPIFWLLHQLHMLIGNMGWSIIALTLIIKAILFPLAYKSYVSMAKMKELQPEMEKLKERAGDDRQKLQQEMMALYKKEKVNPASGCLPILLQIPIFFSLYKVIFVAFELRQAPWFGPFQDLSTPDPTSIMNLFGLLPWAAPEPASTLALVFIGILPILLGVSMFLQQKLNPAPADPTQKMIFAWMPWVFMFMLGGFASGLVLYWITNNTITFTQQYLIMRSQGYKPDVFGNIKSGFKKTPKDKDADSGKKATDKAGK</sequence>
<dbReference type="EMBL" id="BMJV01000002">
    <property type="protein sequence ID" value="GGG68914.1"/>
    <property type="molecule type" value="Genomic_DNA"/>
</dbReference>
<gene>
    <name evidence="13 17" type="primary">yidC</name>
    <name evidence="17" type="ORF">GCM10011415_15250</name>
</gene>
<evidence type="ECO:0000256" key="14">
    <source>
        <dbReference type="SAM" id="MobiDB-lite"/>
    </source>
</evidence>
<proteinExistence type="inferred from homology"/>
<dbReference type="Pfam" id="PF02096">
    <property type="entry name" value="60KD_IMP"/>
    <property type="match status" value="1"/>
</dbReference>
<keyword evidence="5 13" id="KW-1003">Cell membrane</keyword>
<comment type="subcellular location">
    <subcellularLocation>
        <location evidence="1">Cell inner membrane</location>
        <topology evidence="1">Multi-pass membrane protein</topology>
    </subcellularLocation>
    <subcellularLocation>
        <location evidence="13">Cell membrane</location>
        <topology evidence="13">Multi-pass membrane protein</topology>
    </subcellularLocation>
</comment>
<dbReference type="CDD" id="cd20070">
    <property type="entry name" value="5TM_YidC_Alb3"/>
    <property type="match status" value="1"/>
</dbReference>
<evidence type="ECO:0000259" key="15">
    <source>
        <dbReference type="Pfam" id="PF02096"/>
    </source>
</evidence>